<dbReference type="InterPro" id="IPR051393">
    <property type="entry name" value="ABC_transporter_permease"/>
</dbReference>
<protein>
    <submittedName>
        <fullName evidence="9">Sugar ABC transporter permease</fullName>
    </submittedName>
</protein>
<dbReference type="Gene3D" id="1.10.3720.10">
    <property type="entry name" value="MetI-like"/>
    <property type="match status" value="1"/>
</dbReference>
<evidence type="ECO:0000259" key="8">
    <source>
        <dbReference type="PROSITE" id="PS50928"/>
    </source>
</evidence>
<evidence type="ECO:0000256" key="2">
    <source>
        <dbReference type="ARBA" id="ARBA00022448"/>
    </source>
</evidence>
<evidence type="ECO:0000256" key="7">
    <source>
        <dbReference type="RuleBase" id="RU363032"/>
    </source>
</evidence>
<reference evidence="9" key="2">
    <citation type="journal article" date="2021" name="PeerJ">
        <title>Extensive microbial diversity within the chicken gut microbiome revealed by metagenomics and culture.</title>
        <authorList>
            <person name="Gilroy R."/>
            <person name="Ravi A."/>
            <person name="Getino M."/>
            <person name="Pursley I."/>
            <person name="Horton D.L."/>
            <person name="Alikhan N.F."/>
            <person name="Baker D."/>
            <person name="Gharbi K."/>
            <person name="Hall N."/>
            <person name="Watson M."/>
            <person name="Adriaenssens E.M."/>
            <person name="Foster-Nyarko E."/>
            <person name="Jarju S."/>
            <person name="Secka A."/>
            <person name="Antonio M."/>
            <person name="Oren A."/>
            <person name="Chaudhuri R.R."/>
            <person name="La Ragione R."/>
            <person name="Hildebrand F."/>
            <person name="Pallen M.J."/>
        </authorList>
    </citation>
    <scope>NUCLEOTIDE SEQUENCE</scope>
    <source>
        <strain evidence="9">ChiSjej6B24-2974</strain>
    </source>
</reference>
<evidence type="ECO:0000256" key="3">
    <source>
        <dbReference type="ARBA" id="ARBA00022475"/>
    </source>
</evidence>
<comment type="similarity">
    <text evidence="7">Belongs to the binding-protein-dependent transport system permease family.</text>
</comment>
<keyword evidence="4 7" id="KW-0812">Transmembrane</keyword>
<feature type="transmembrane region" description="Helical" evidence="7">
    <location>
        <begin position="201"/>
        <end position="226"/>
    </location>
</feature>
<dbReference type="CDD" id="cd06261">
    <property type="entry name" value="TM_PBP2"/>
    <property type="match status" value="1"/>
</dbReference>
<proteinExistence type="inferred from homology"/>
<dbReference type="SUPFAM" id="SSF161098">
    <property type="entry name" value="MetI-like"/>
    <property type="match status" value="1"/>
</dbReference>
<comment type="subcellular location">
    <subcellularLocation>
        <location evidence="1 7">Cell membrane</location>
        <topology evidence="1 7">Multi-pass membrane protein</topology>
    </subcellularLocation>
</comment>
<dbReference type="InterPro" id="IPR000515">
    <property type="entry name" value="MetI-like"/>
</dbReference>
<comment type="caution">
    <text evidence="9">The sequence shown here is derived from an EMBL/GenBank/DDBJ whole genome shotgun (WGS) entry which is preliminary data.</text>
</comment>
<keyword evidence="3" id="KW-1003">Cell membrane</keyword>
<dbReference type="PROSITE" id="PS50928">
    <property type="entry name" value="ABC_TM1"/>
    <property type="match status" value="1"/>
</dbReference>
<feature type="transmembrane region" description="Helical" evidence="7">
    <location>
        <begin position="69"/>
        <end position="93"/>
    </location>
</feature>
<evidence type="ECO:0000256" key="1">
    <source>
        <dbReference type="ARBA" id="ARBA00004651"/>
    </source>
</evidence>
<dbReference type="PANTHER" id="PTHR30193:SF42">
    <property type="entry name" value="ABC TRANSPORTER PERMEASE PROTEIN"/>
    <property type="match status" value="1"/>
</dbReference>
<evidence type="ECO:0000313" key="10">
    <source>
        <dbReference type="Proteomes" id="UP000824260"/>
    </source>
</evidence>
<evidence type="ECO:0000256" key="6">
    <source>
        <dbReference type="ARBA" id="ARBA00023136"/>
    </source>
</evidence>
<feature type="transmembrane region" description="Helical" evidence="7">
    <location>
        <begin position="105"/>
        <end position="125"/>
    </location>
</feature>
<dbReference type="PANTHER" id="PTHR30193">
    <property type="entry name" value="ABC TRANSPORTER PERMEASE PROTEIN"/>
    <property type="match status" value="1"/>
</dbReference>
<sequence>MVKFLRRHPMWPLVIPAALLIYFVYVSLGWNFWVSVSDWEPYSLQASYGFGGFQWYAQMFSDSAFVQSLLNTLILFLIIPICLIIGLGLALLMDQSLKGTSLFRNLILLPYALSFVVTGTVWAWMYNPSNGIINSILRAIGLGSLAGTWHTSQSTVMVSIIVALVWQFSGYVALLFLAGIKSVPQNVINAAKLDGAYSPRIYMRLVLPSLKGSLSSAITVLAMFALRSFDFIWQLTGGGPGYASHTLPVLMYRETFEMNNFAYGSAISCVLLVLVLVLVLPFTYKTNKRK</sequence>
<keyword evidence="5 7" id="KW-1133">Transmembrane helix</keyword>
<keyword evidence="6 7" id="KW-0472">Membrane</keyword>
<organism evidence="9 10">
    <name type="scientific">Candidatus Pullichristensenella stercorigallinarum</name>
    <dbReference type="NCBI Taxonomy" id="2840909"/>
    <lineage>
        <taxon>Bacteria</taxon>
        <taxon>Bacillati</taxon>
        <taxon>Bacillota</taxon>
        <taxon>Clostridia</taxon>
        <taxon>Candidatus Pullichristensenella</taxon>
    </lineage>
</organism>
<feature type="domain" description="ABC transmembrane type-1" evidence="8">
    <location>
        <begin position="68"/>
        <end position="284"/>
    </location>
</feature>
<dbReference type="Proteomes" id="UP000824260">
    <property type="component" value="Unassembled WGS sequence"/>
</dbReference>
<evidence type="ECO:0000256" key="4">
    <source>
        <dbReference type="ARBA" id="ARBA00022692"/>
    </source>
</evidence>
<name>A0A9D0ZJS2_9FIRM</name>
<feature type="transmembrane region" description="Helical" evidence="7">
    <location>
        <begin position="12"/>
        <end position="33"/>
    </location>
</feature>
<dbReference type="InterPro" id="IPR035906">
    <property type="entry name" value="MetI-like_sf"/>
</dbReference>
<gene>
    <name evidence="9" type="ORF">IAA52_00495</name>
</gene>
<dbReference type="GO" id="GO:0055085">
    <property type="term" value="P:transmembrane transport"/>
    <property type="evidence" value="ECO:0007669"/>
    <property type="project" value="InterPro"/>
</dbReference>
<reference evidence="9" key="1">
    <citation type="submission" date="2020-10" db="EMBL/GenBank/DDBJ databases">
        <authorList>
            <person name="Gilroy R."/>
        </authorList>
    </citation>
    <scope>NUCLEOTIDE SEQUENCE</scope>
    <source>
        <strain evidence="9">ChiSjej6B24-2974</strain>
    </source>
</reference>
<evidence type="ECO:0000313" key="9">
    <source>
        <dbReference type="EMBL" id="HIQ81564.1"/>
    </source>
</evidence>
<dbReference type="AlphaFoldDB" id="A0A9D0ZJS2"/>
<dbReference type="GO" id="GO:0005886">
    <property type="term" value="C:plasma membrane"/>
    <property type="evidence" value="ECO:0007669"/>
    <property type="project" value="UniProtKB-SubCell"/>
</dbReference>
<feature type="transmembrane region" description="Helical" evidence="7">
    <location>
        <begin position="156"/>
        <end position="180"/>
    </location>
</feature>
<accession>A0A9D0ZJS2</accession>
<evidence type="ECO:0000256" key="5">
    <source>
        <dbReference type="ARBA" id="ARBA00022989"/>
    </source>
</evidence>
<feature type="transmembrane region" description="Helical" evidence="7">
    <location>
        <begin position="261"/>
        <end position="284"/>
    </location>
</feature>
<dbReference type="Pfam" id="PF00528">
    <property type="entry name" value="BPD_transp_1"/>
    <property type="match status" value="1"/>
</dbReference>
<keyword evidence="2 7" id="KW-0813">Transport</keyword>
<dbReference type="EMBL" id="DVFZ01000007">
    <property type="protein sequence ID" value="HIQ81564.1"/>
    <property type="molecule type" value="Genomic_DNA"/>
</dbReference>